<evidence type="ECO:0000259" key="2">
    <source>
        <dbReference type="Pfam" id="PF01266"/>
    </source>
</evidence>
<dbReference type="Pfam" id="PF16350">
    <property type="entry name" value="FAO_M"/>
    <property type="match status" value="1"/>
</dbReference>
<feature type="domain" description="FAD dependent oxidoreductase central" evidence="5">
    <location>
        <begin position="430"/>
        <end position="482"/>
    </location>
</feature>
<dbReference type="Pfam" id="PF01266">
    <property type="entry name" value="DAO"/>
    <property type="match status" value="1"/>
</dbReference>
<evidence type="ECO:0000259" key="4">
    <source>
        <dbReference type="Pfam" id="PF08669"/>
    </source>
</evidence>
<dbReference type="InterPro" id="IPR032503">
    <property type="entry name" value="FAO_M"/>
</dbReference>
<comment type="similarity">
    <text evidence="1">Belongs to the GcvT family.</text>
</comment>
<dbReference type="Gene3D" id="3.30.1360.120">
    <property type="entry name" value="Probable tRNA modification gtpase trme, domain 1"/>
    <property type="match status" value="1"/>
</dbReference>
<dbReference type="SUPFAM" id="SSF51905">
    <property type="entry name" value="FAD/NAD(P)-binding domain"/>
    <property type="match status" value="1"/>
</dbReference>
<dbReference type="Pfam" id="PF01571">
    <property type="entry name" value="GCV_T"/>
    <property type="match status" value="1"/>
</dbReference>
<feature type="domain" description="Aminomethyltransferase C-terminal" evidence="4">
    <location>
        <begin position="784"/>
        <end position="862"/>
    </location>
</feature>
<name>A0ABM0GU43_SACKO</name>
<dbReference type="Gene3D" id="3.30.9.10">
    <property type="entry name" value="D-Amino Acid Oxidase, subunit A, domain 2"/>
    <property type="match status" value="1"/>
</dbReference>
<feature type="domain" description="FAD dependent oxidoreductase" evidence="2">
    <location>
        <begin position="65"/>
        <end position="427"/>
    </location>
</feature>
<dbReference type="PANTHER" id="PTHR43757">
    <property type="entry name" value="AMINOMETHYLTRANSFERASE"/>
    <property type="match status" value="1"/>
</dbReference>
<reference evidence="7" key="1">
    <citation type="submission" date="2025-08" db="UniProtKB">
        <authorList>
            <consortium name="RefSeq"/>
        </authorList>
    </citation>
    <scope>IDENTIFICATION</scope>
    <source>
        <tissue evidence="7">Testes</tissue>
    </source>
</reference>
<dbReference type="SUPFAM" id="SSF54373">
    <property type="entry name" value="FAD-linked reductases, C-terminal domain"/>
    <property type="match status" value="1"/>
</dbReference>
<dbReference type="RefSeq" id="XP_002737400.1">
    <property type="nucleotide sequence ID" value="XM_002737354.2"/>
</dbReference>
<gene>
    <name evidence="7" type="primary">LOC100377978</name>
</gene>
<dbReference type="InterPro" id="IPR027266">
    <property type="entry name" value="TrmE/GcvT-like"/>
</dbReference>
<dbReference type="InterPro" id="IPR029043">
    <property type="entry name" value="GcvT/YgfZ_C"/>
</dbReference>
<evidence type="ECO:0000313" key="6">
    <source>
        <dbReference type="Proteomes" id="UP000694865"/>
    </source>
</evidence>
<dbReference type="GeneID" id="100377978"/>
<protein>
    <submittedName>
        <fullName evidence="7">Dimethylglycine dehydrogenase, mitochondrial-like</fullName>
    </submittedName>
</protein>
<dbReference type="InterPro" id="IPR036188">
    <property type="entry name" value="FAD/NAD-bd_sf"/>
</dbReference>
<dbReference type="SUPFAM" id="SSF103025">
    <property type="entry name" value="Folate-binding domain"/>
    <property type="match status" value="1"/>
</dbReference>
<organism evidence="6 7">
    <name type="scientific">Saccoglossus kowalevskii</name>
    <name type="common">Acorn worm</name>
    <dbReference type="NCBI Taxonomy" id="10224"/>
    <lineage>
        <taxon>Eukaryota</taxon>
        <taxon>Metazoa</taxon>
        <taxon>Hemichordata</taxon>
        <taxon>Enteropneusta</taxon>
        <taxon>Harrimaniidae</taxon>
        <taxon>Saccoglossus</taxon>
    </lineage>
</organism>
<dbReference type="InterPro" id="IPR028896">
    <property type="entry name" value="GcvT/YgfZ/DmdA"/>
</dbReference>
<dbReference type="Gene3D" id="3.30.70.1400">
    <property type="entry name" value="Aminomethyltransferase beta-barrel domains"/>
    <property type="match status" value="1"/>
</dbReference>
<evidence type="ECO:0000256" key="1">
    <source>
        <dbReference type="ARBA" id="ARBA00008609"/>
    </source>
</evidence>
<evidence type="ECO:0000259" key="3">
    <source>
        <dbReference type="Pfam" id="PF01571"/>
    </source>
</evidence>
<sequence>MAALARGRDALRKVEFGWLQLGRPAAALSTRRQCYATNAKTAVPSKRYATTDQLSERMKDTAETLIIGGGCLGCGLVYHLAKAGMKDVVLLEKTELTAGSTWHAAGLSTFYSGIVNMKKIQHESIKLFQTLEKETGQQVGFHGPGTIRLAKTPQRVDEFRYQIQRHGWYSDIINQSIITPDEIKKLHPLIDTDQILAGLYMQGDGHIDPYSLTQAYAAGARKYGAEIYQRQPVLGLKQCSDGTWEVETKHGIIKANRVVNATGLWSHEFSKLHGNQLPVMTVQHQYIVTTTVPEIQARSTELPVLRDMDDSYYVRQERSGLLIGPYEAEHKMKQQKHWVEGVPPGFGRELFESDLDRIDNHLEAAMSLMPVLKSADIQTVVCGPIAFTPDSMGLVGPYPGLKNYWCLCAAAGGIIWSGGLGKYLTHWIMTGEQPHDLIELDPVRYGKWTSMDYVEAKTRETYGMYNHIVYANDERFAGRPTERISGAYGKMKERGAQFVHNTGWEQPGWFALSGDEAGYKPSFRRTNWFEPVGRECRMVTEKAGVIDLSSVGKFEVRGKDASKIMEYLCARSMPEVGKSVVAHMLTSRGTVHSELTICKLNDVRYFCITGAASELFDIRWIETHADKGGFDVSVLNVSDDGGCLSIAGPKSREILQKLTTTDVSDAALLPMDNVTMDIAGVEVLVIRGSSTGELGYEFYHDKKDTLKLYEALLEAGEPYGMGDFGSYALNSMRIERGYRRWGNDMTIDYDPYETGLGQYIDLNKSADFIGKEALLKLKEKGTNRKLALLSIATDNVDSAKYDTVWCDNKVAGYVTSGTYSYSTNQIIAYANLPLNLASVGSKVEVELLGKHYPATVIEEPIIKEKSARL</sequence>
<dbReference type="Pfam" id="PF08669">
    <property type="entry name" value="GCV_T_C"/>
    <property type="match status" value="1"/>
</dbReference>
<dbReference type="Gene3D" id="3.50.50.60">
    <property type="entry name" value="FAD/NAD(P)-binding domain"/>
    <property type="match status" value="1"/>
</dbReference>
<evidence type="ECO:0000259" key="5">
    <source>
        <dbReference type="Pfam" id="PF16350"/>
    </source>
</evidence>
<accession>A0ABM0GU43</accession>
<dbReference type="Gene3D" id="2.40.30.110">
    <property type="entry name" value="Aminomethyltransferase beta-barrel domains"/>
    <property type="match status" value="1"/>
</dbReference>
<evidence type="ECO:0000313" key="7">
    <source>
        <dbReference type="RefSeq" id="XP_002737400.1"/>
    </source>
</evidence>
<feature type="domain" description="GCVT N-terminal" evidence="3">
    <location>
        <begin position="488"/>
        <end position="764"/>
    </location>
</feature>
<proteinExistence type="inferred from homology"/>
<dbReference type="Proteomes" id="UP000694865">
    <property type="component" value="Unplaced"/>
</dbReference>
<dbReference type="InterPro" id="IPR006076">
    <property type="entry name" value="FAD-dep_OxRdtase"/>
</dbReference>
<dbReference type="PANTHER" id="PTHR43757:SF2">
    <property type="entry name" value="AMINOMETHYLTRANSFERASE, MITOCHONDRIAL"/>
    <property type="match status" value="1"/>
</dbReference>
<dbReference type="InterPro" id="IPR013977">
    <property type="entry name" value="GcvT_C"/>
</dbReference>
<keyword evidence="6" id="KW-1185">Reference proteome</keyword>
<dbReference type="SUPFAM" id="SSF101790">
    <property type="entry name" value="Aminomethyltransferase beta-barrel domain"/>
    <property type="match status" value="1"/>
</dbReference>
<dbReference type="InterPro" id="IPR006222">
    <property type="entry name" value="GCVT_N"/>
</dbReference>